<dbReference type="InterPro" id="IPR036259">
    <property type="entry name" value="MFS_trans_sf"/>
</dbReference>
<dbReference type="InterPro" id="IPR020846">
    <property type="entry name" value="MFS_dom"/>
</dbReference>
<feature type="transmembrane region" description="Helical" evidence="6">
    <location>
        <begin position="12"/>
        <end position="34"/>
    </location>
</feature>
<comment type="caution">
    <text evidence="8">The sequence shown here is derived from an EMBL/GenBank/DDBJ whole genome shotgun (WGS) entry which is preliminary data.</text>
</comment>
<dbReference type="InterPro" id="IPR011701">
    <property type="entry name" value="MFS"/>
</dbReference>
<feature type="transmembrane region" description="Helical" evidence="6">
    <location>
        <begin position="105"/>
        <end position="124"/>
    </location>
</feature>
<feature type="transmembrane region" description="Helical" evidence="6">
    <location>
        <begin position="313"/>
        <end position="334"/>
    </location>
</feature>
<dbReference type="STRING" id="54914.AV540_23810"/>
<evidence type="ECO:0000313" key="9">
    <source>
        <dbReference type="Proteomes" id="UP000316882"/>
    </source>
</evidence>
<keyword evidence="9" id="KW-1185">Reference proteome</keyword>
<reference evidence="8 9" key="1">
    <citation type="submission" date="2019-06" db="EMBL/GenBank/DDBJ databases">
        <title>Whole genome shotgun sequence of Brevibacillus parabrevis NBRC 12334.</title>
        <authorList>
            <person name="Hosoyama A."/>
            <person name="Uohara A."/>
            <person name="Ohji S."/>
            <person name="Ichikawa N."/>
        </authorList>
    </citation>
    <scope>NUCLEOTIDE SEQUENCE [LARGE SCALE GENOMIC DNA]</scope>
    <source>
        <strain evidence="8 9">NBRC 12334</strain>
    </source>
</reference>
<dbReference type="InterPro" id="IPR005829">
    <property type="entry name" value="Sugar_transporter_CS"/>
</dbReference>
<dbReference type="GeneID" id="87611346"/>
<dbReference type="Pfam" id="PF07690">
    <property type="entry name" value="MFS_1"/>
    <property type="match status" value="2"/>
</dbReference>
<dbReference type="PANTHER" id="PTHR23506:SF23">
    <property type="entry name" value="GH10249P"/>
    <property type="match status" value="1"/>
</dbReference>
<keyword evidence="2" id="KW-0813">Transport</keyword>
<evidence type="ECO:0000256" key="4">
    <source>
        <dbReference type="ARBA" id="ARBA00022989"/>
    </source>
</evidence>
<proteinExistence type="predicted"/>
<evidence type="ECO:0000256" key="3">
    <source>
        <dbReference type="ARBA" id="ARBA00022692"/>
    </source>
</evidence>
<dbReference type="PANTHER" id="PTHR23506">
    <property type="entry name" value="GH10249P"/>
    <property type="match status" value="1"/>
</dbReference>
<evidence type="ECO:0000256" key="1">
    <source>
        <dbReference type="ARBA" id="ARBA00004651"/>
    </source>
</evidence>
<dbReference type="AlphaFoldDB" id="A0A4Y3PMG1"/>
<name>A0A4Y3PMG1_BREPA</name>
<feature type="transmembrane region" description="Helical" evidence="6">
    <location>
        <begin position="77"/>
        <end position="99"/>
    </location>
</feature>
<evidence type="ECO:0000259" key="7">
    <source>
        <dbReference type="PROSITE" id="PS50850"/>
    </source>
</evidence>
<dbReference type="GO" id="GO:0022857">
    <property type="term" value="F:transmembrane transporter activity"/>
    <property type="evidence" value="ECO:0007669"/>
    <property type="project" value="InterPro"/>
</dbReference>
<feature type="transmembrane region" description="Helical" evidence="6">
    <location>
        <begin position="244"/>
        <end position="268"/>
    </location>
</feature>
<evidence type="ECO:0000256" key="2">
    <source>
        <dbReference type="ARBA" id="ARBA00022448"/>
    </source>
</evidence>
<dbReference type="Proteomes" id="UP000316882">
    <property type="component" value="Unassembled WGS sequence"/>
</dbReference>
<feature type="transmembrane region" description="Helical" evidence="6">
    <location>
        <begin position="217"/>
        <end position="238"/>
    </location>
</feature>
<evidence type="ECO:0000256" key="6">
    <source>
        <dbReference type="SAM" id="Phobius"/>
    </source>
</evidence>
<evidence type="ECO:0000256" key="5">
    <source>
        <dbReference type="ARBA" id="ARBA00023136"/>
    </source>
</evidence>
<comment type="subcellular location">
    <subcellularLocation>
        <location evidence="1">Cell membrane</location>
        <topology evidence="1">Multi-pass membrane protein</topology>
    </subcellularLocation>
</comment>
<dbReference type="Gene3D" id="1.20.1250.20">
    <property type="entry name" value="MFS general substrate transporter like domains"/>
    <property type="match status" value="1"/>
</dbReference>
<gene>
    <name evidence="8" type="ORF">BPA01_20780</name>
</gene>
<dbReference type="InterPro" id="IPR050930">
    <property type="entry name" value="MFS_Vesicular_Transporter"/>
</dbReference>
<protein>
    <submittedName>
        <fullName evidence="8">MFS transporter</fullName>
    </submittedName>
</protein>
<feature type="transmembrane region" description="Helical" evidence="6">
    <location>
        <begin position="346"/>
        <end position="369"/>
    </location>
</feature>
<feature type="domain" description="Major facilitator superfamily (MFS) profile" evidence="7">
    <location>
        <begin position="9"/>
        <end position="399"/>
    </location>
</feature>
<sequence>MREISGRRQVIAVALITALCMLGDSMLYVVLPLYWKEAGLDSLWEVGVLLSINRLIRVPLGPLVGKWYERTGGRAGLVVAVILAFVTTLSYGFQGFWLWLAMRSLWGVAWTFLRLGAYSLIVTVAERHNRGQLMGLYNGLYRLGSLGGMLAGALFATWYGLLPAALVLACCSLVALVLVFLFIRPSFTNQTAVDVEETGASPSRSLWRQASIQKTMLTALLVTMVYQGMFASTLSRLIEQRTPLLVLGGLVLGAAVLSSLAQGVRWCWEPWAAPVVGRLADRYGRRKMFVATLLTGSLLFACIQGGLPLEAWLAVLLGIQLTATIITTVMDTLAADEAAGQTNSTAVMTCYSVITDLGAALGPLIAFWLDEHAGLPVMYLGLSIALFLIALSWSVRRGQGSQGSVP</sequence>
<dbReference type="GO" id="GO:0005886">
    <property type="term" value="C:plasma membrane"/>
    <property type="evidence" value="ECO:0007669"/>
    <property type="project" value="UniProtKB-SubCell"/>
</dbReference>
<feature type="transmembrane region" description="Helical" evidence="6">
    <location>
        <begin position="288"/>
        <end position="307"/>
    </location>
</feature>
<dbReference type="EMBL" id="BJMH01000008">
    <property type="protein sequence ID" value="GEB32498.1"/>
    <property type="molecule type" value="Genomic_DNA"/>
</dbReference>
<dbReference type="PROSITE" id="PS00216">
    <property type="entry name" value="SUGAR_TRANSPORT_1"/>
    <property type="match status" value="1"/>
</dbReference>
<dbReference type="PROSITE" id="PS50850">
    <property type="entry name" value="MFS"/>
    <property type="match status" value="1"/>
</dbReference>
<feature type="transmembrane region" description="Helical" evidence="6">
    <location>
        <begin position="136"/>
        <end position="158"/>
    </location>
</feature>
<feature type="transmembrane region" description="Helical" evidence="6">
    <location>
        <begin position="375"/>
        <end position="395"/>
    </location>
</feature>
<keyword evidence="3 6" id="KW-0812">Transmembrane</keyword>
<evidence type="ECO:0000313" key="8">
    <source>
        <dbReference type="EMBL" id="GEB32498.1"/>
    </source>
</evidence>
<dbReference type="RefSeq" id="WP_122964355.1">
    <property type="nucleotide sequence ID" value="NZ_BJMH01000008.1"/>
</dbReference>
<dbReference type="SUPFAM" id="SSF103473">
    <property type="entry name" value="MFS general substrate transporter"/>
    <property type="match status" value="1"/>
</dbReference>
<organism evidence="8 9">
    <name type="scientific">Brevibacillus parabrevis</name>
    <dbReference type="NCBI Taxonomy" id="54914"/>
    <lineage>
        <taxon>Bacteria</taxon>
        <taxon>Bacillati</taxon>
        <taxon>Bacillota</taxon>
        <taxon>Bacilli</taxon>
        <taxon>Bacillales</taxon>
        <taxon>Paenibacillaceae</taxon>
        <taxon>Brevibacillus</taxon>
    </lineage>
</organism>
<accession>A0A4Y3PMG1</accession>
<feature type="transmembrane region" description="Helical" evidence="6">
    <location>
        <begin position="164"/>
        <end position="183"/>
    </location>
</feature>
<keyword evidence="5 6" id="KW-0472">Membrane</keyword>
<keyword evidence="4 6" id="KW-1133">Transmembrane helix</keyword>